<keyword evidence="2" id="KW-1185">Reference proteome</keyword>
<dbReference type="AlphaFoldDB" id="A0A9N9HN45"/>
<proteinExistence type="predicted"/>
<sequence length="59" mass="6888">SITQDPIAEIEFIEPKEAVCKIVHPNFSVARIEWYALHWIPVTESQDIEPNILVHIMEF</sequence>
<dbReference type="Proteomes" id="UP000789508">
    <property type="component" value="Unassembled WGS sequence"/>
</dbReference>
<evidence type="ECO:0000313" key="2">
    <source>
        <dbReference type="Proteomes" id="UP000789508"/>
    </source>
</evidence>
<organism evidence="1 2">
    <name type="scientific">Ambispora leptoticha</name>
    <dbReference type="NCBI Taxonomy" id="144679"/>
    <lineage>
        <taxon>Eukaryota</taxon>
        <taxon>Fungi</taxon>
        <taxon>Fungi incertae sedis</taxon>
        <taxon>Mucoromycota</taxon>
        <taxon>Glomeromycotina</taxon>
        <taxon>Glomeromycetes</taxon>
        <taxon>Archaeosporales</taxon>
        <taxon>Ambisporaceae</taxon>
        <taxon>Ambispora</taxon>
    </lineage>
</organism>
<evidence type="ECO:0000313" key="1">
    <source>
        <dbReference type="EMBL" id="CAG8697534.1"/>
    </source>
</evidence>
<name>A0A9N9HN45_9GLOM</name>
<reference evidence="1" key="1">
    <citation type="submission" date="2021-06" db="EMBL/GenBank/DDBJ databases">
        <authorList>
            <person name="Kallberg Y."/>
            <person name="Tangrot J."/>
            <person name="Rosling A."/>
        </authorList>
    </citation>
    <scope>NUCLEOTIDE SEQUENCE</scope>
    <source>
        <strain evidence="1">FL130A</strain>
    </source>
</reference>
<gene>
    <name evidence="1" type="ORF">ALEPTO_LOCUS11447</name>
</gene>
<feature type="non-terminal residue" evidence="1">
    <location>
        <position position="59"/>
    </location>
</feature>
<accession>A0A9N9HN45</accession>
<dbReference type="EMBL" id="CAJVPS010018457">
    <property type="protein sequence ID" value="CAG8697534.1"/>
    <property type="molecule type" value="Genomic_DNA"/>
</dbReference>
<protein>
    <submittedName>
        <fullName evidence="1">649_t:CDS:1</fullName>
    </submittedName>
</protein>
<comment type="caution">
    <text evidence="1">The sequence shown here is derived from an EMBL/GenBank/DDBJ whole genome shotgun (WGS) entry which is preliminary data.</text>
</comment>